<dbReference type="GO" id="GO:0046872">
    <property type="term" value="F:metal ion binding"/>
    <property type="evidence" value="ECO:0007669"/>
    <property type="project" value="UniProtKB-KW"/>
</dbReference>
<dbReference type="GO" id="GO:0016813">
    <property type="term" value="F:hydrolase activity, acting on carbon-nitrogen (but not peptide) bonds, in linear amidines"/>
    <property type="evidence" value="ECO:0007669"/>
    <property type="project" value="InterPro"/>
</dbReference>
<feature type="binding site" evidence="3">
    <location>
        <position position="378"/>
    </location>
    <ligand>
        <name>Zn(2+)</name>
        <dbReference type="ChEBI" id="CHEBI:29105"/>
        <label>2</label>
    </ligand>
</feature>
<dbReference type="PANTHER" id="PTHR32494">
    <property type="entry name" value="ALLANTOATE DEIMINASE-RELATED"/>
    <property type="match status" value="1"/>
</dbReference>
<evidence type="ECO:0000259" key="4">
    <source>
        <dbReference type="Pfam" id="PF07687"/>
    </source>
</evidence>
<dbReference type="Pfam" id="PF01546">
    <property type="entry name" value="Peptidase_M20"/>
    <property type="match status" value="1"/>
</dbReference>
<dbReference type="InterPro" id="IPR036264">
    <property type="entry name" value="Bact_exopeptidase_dim_dom"/>
</dbReference>
<dbReference type="Pfam" id="PF07687">
    <property type="entry name" value="M20_dimer"/>
    <property type="match status" value="1"/>
</dbReference>
<evidence type="ECO:0000256" key="1">
    <source>
        <dbReference type="ARBA" id="ARBA00006153"/>
    </source>
</evidence>
<feature type="binding site" evidence="3">
    <location>
        <position position="87"/>
    </location>
    <ligand>
        <name>Zn(2+)</name>
        <dbReference type="ChEBI" id="CHEBI:29105"/>
        <label>1</label>
    </ligand>
</feature>
<sequence>MTALHDLIARFARIGATDDGGVCRLAGTARDKEARDLFLHEIADRGLVPRIDAIGNLFGVAMLAPASTDVVMTGSHLDSQPTGGRYDGVFGVLAGILAVEAVRERCRANPGAARRNLAVVNWTNEEGARFQPSLTGSSVFAGALSLKDAYACSDVEGVTLGEALAAIGYCGTTPLEHNPVRYVELHVEQGDRLEQAAADIAAVSGAWMTRKISVMFEGDYSHTGPMPMALRRDALRAAARAIEALYQEVARETAGAHASAGRISVYPNSPNVVAGRVRVWFEIRHEAEDVVSAISDRFLKRIARESGEIGVGISIAADERRAGTVLDPGGVTLVLSAAADLGFKAMTFKTITGHDALAIQKSVPSSLIFVPSEGGLSHNPREFTAPAALDKGYALLTEVLWRMVTAKA</sequence>
<dbReference type="PIRSF" id="PIRSF001235">
    <property type="entry name" value="Amidase_carbamoylase"/>
    <property type="match status" value="1"/>
</dbReference>
<dbReference type="RefSeq" id="WP_092083041.1">
    <property type="nucleotide sequence ID" value="NZ_FMZW01000011.1"/>
</dbReference>
<protein>
    <submittedName>
        <fullName evidence="5">N-carbamoyl-L-amino-acid hydrolase</fullName>
    </submittedName>
</protein>
<feature type="binding site" evidence="3">
    <location>
        <position position="126"/>
    </location>
    <ligand>
        <name>Zn(2+)</name>
        <dbReference type="ChEBI" id="CHEBI:29105"/>
        <label>2</label>
    </ligand>
</feature>
<dbReference type="EMBL" id="FMZW01000011">
    <property type="protein sequence ID" value="SDD47466.1"/>
    <property type="molecule type" value="Genomic_DNA"/>
</dbReference>
<reference evidence="5 6" key="1">
    <citation type="submission" date="2016-10" db="EMBL/GenBank/DDBJ databases">
        <authorList>
            <person name="de Groot N.N."/>
        </authorList>
    </citation>
    <scope>NUCLEOTIDE SEQUENCE [LARGE SCALE GENOMIC DNA]</scope>
    <source>
        <strain evidence="5 6">R5</strain>
    </source>
</reference>
<feature type="domain" description="Peptidase M20 dimerisation" evidence="4">
    <location>
        <begin position="215"/>
        <end position="306"/>
    </location>
</feature>
<evidence type="ECO:0000313" key="6">
    <source>
        <dbReference type="Proteomes" id="UP000199245"/>
    </source>
</evidence>
<dbReference type="AlphaFoldDB" id="A0A1G6V3F9"/>
<name>A0A1G6V3F9_9BRAD</name>
<evidence type="ECO:0000256" key="2">
    <source>
        <dbReference type="ARBA" id="ARBA00022801"/>
    </source>
</evidence>
<dbReference type="Proteomes" id="UP000199245">
    <property type="component" value="Unassembled WGS sequence"/>
</dbReference>
<feature type="binding site" evidence="3">
    <location>
        <position position="186"/>
    </location>
    <ligand>
        <name>Zn(2+)</name>
        <dbReference type="ChEBI" id="CHEBI:29105"/>
        <label>1</label>
    </ligand>
</feature>
<organism evidence="5 6">
    <name type="scientific">Bradyrhizobium brasilense</name>
    <dbReference type="NCBI Taxonomy" id="1419277"/>
    <lineage>
        <taxon>Bacteria</taxon>
        <taxon>Pseudomonadati</taxon>
        <taxon>Pseudomonadota</taxon>
        <taxon>Alphaproteobacteria</taxon>
        <taxon>Hyphomicrobiales</taxon>
        <taxon>Nitrobacteraceae</taxon>
        <taxon>Bradyrhizobium</taxon>
    </lineage>
</organism>
<dbReference type="PANTHER" id="PTHR32494:SF5">
    <property type="entry name" value="ALLANTOATE AMIDOHYDROLASE"/>
    <property type="match status" value="1"/>
</dbReference>
<feature type="binding site" evidence="3">
    <location>
        <position position="87"/>
    </location>
    <ligand>
        <name>Zn(2+)</name>
        <dbReference type="ChEBI" id="CHEBI:29105"/>
        <label>2</label>
    </ligand>
</feature>
<keyword evidence="2 5" id="KW-0378">Hydrolase</keyword>
<accession>A0A1G6V3F9</accession>
<feature type="binding site" evidence="3">
    <location>
        <position position="76"/>
    </location>
    <ligand>
        <name>Zn(2+)</name>
        <dbReference type="ChEBI" id="CHEBI:29105"/>
        <label>1</label>
    </ligand>
</feature>
<dbReference type="InterPro" id="IPR011650">
    <property type="entry name" value="Peptidase_M20_dimer"/>
</dbReference>
<keyword evidence="3" id="KW-0862">Zinc</keyword>
<dbReference type="NCBIfam" id="NF006772">
    <property type="entry name" value="PRK09290.2-1"/>
    <property type="match status" value="1"/>
</dbReference>
<evidence type="ECO:0000256" key="3">
    <source>
        <dbReference type="PIRSR" id="PIRSR001235-1"/>
    </source>
</evidence>
<comment type="similarity">
    <text evidence="1">Belongs to the peptidase M20 family.</text>
</comment>
<evidence type="ECO:0000313" key="5">
    <source>
        <dbReference type="EMBL" id="SDD47466.1"/>
    </source>
</evidence>
<dbReference type="Gene3D" id="3.40.630.10">
    <property type="entry name" value="Zn peptidases"/>
    <property type="match status" value="1"/>
</dbReference>
<comment type="cofactor">
    <cofactor evidence="3">
        <name>Zn(2+)</name>
        <dbReference type="ChEBI" id="CHEBI:29105"/>
    </cofactor>
    <text evidence="3">Binds 2 Zn(2+) ions per subunit.</text>
</comment>
<dbReference type="SUPFAM" id="SSF55031">
    <property type="entry name" value="Bacterial exopeptidase dimerisation domain"/>
    <property type="match status" value="1"/>
</dbReference>
<keyword evidence="3" id="KW-0479">Metal-binding</keyword>
<proteinExistence type="inferred from homology"/>
<gene>
    <name evidence="5" type="ORF">SAMN05216337_1011158</name>
</gene>
<dbReference type="InterPro" id="IPR002933">
    <property type="entry name" value="Peptidase_M20"/>
</dbReference>
<dbReference type="Gene3D" id="3.30.70.360">
    <property type="match status" value="1"/>
</dbReference>
<dbReference type="SUPFAM" id="SSF53187">
    <property type="entry name" value="Zn-dependent exopeptidases"/>
    <property type="match status" value="1"/>
</dbReference>
<dbReference type="NCBIfam" id="TIGR01879">
    <property type="entry name" value="hydantase"/>
    <property type="match status" value="1"/>
</dbReference>
<dbReference type="InterPro" id="IPR010158">
    <property type="entry name" value="Amidase_Cbmase"/>
</dbReference>